<dbReference type="Gene3D" id="3.30.1490.100">
    <property type="entry name" value="DNA polymerase, Y-family, little finger domain"/>
    <property type="match status" value="1"/>
</dbReference>
<dbReference type="InterPro" id="IPR001126">
    <property type="entry name" value="UmuC"/>
</dbReference>
<feature type="region of interest" description="Disordered" evidence="3">
    <location>
        <begin position="592"/>
        <end position="620"/>
    </location>
</feature>
<dbReference type="Gene3D" id="1.10.8.10">
    <property type="entry name" value="DNA helicase RuvA subunit, C-terminal domain"/>
    <property type="match status" value="1"/>
</dbReference>
<dbReference type="Pfam" id="PF21999">
    <property type="entry name" value="IMS_HHH_1"/>
    <property type="match status" value="1"/>
</dbReference>
<proteinExistence type="predicted"/>
<feature type="domain" description="UmuC" evidence="5">
    <location>
        <begin position="152"/>
        <end position="378"/>
    </location>
</feature>
<dbReference type="Proteomes" id="UP001165060">
    <property type="component" value="Unassembled WGS sequence"/>
</dbReference>
<evidence type="ECO:0000259" key="4">
    <source>
        <dbReference type="PROSITE" id="PS50030"/>
    </source>
</evidence>
<feature type="region of interest" description="Disordered" evidence="3">
    <location>
        <begin position="878"/>
        <end position="930"/>
    </location>
</feature>
<dbReference type="InterPro" id="IPR043502">
    <property type="entry name" value="DNA/RNA_pol_sf"/>
</dbReference>
<feature type="compositionally biased region" description="Gly residues" evidence="3">
    <location>
        <begin position="746"/>
        <end position="755"/>
    </location>
</feature>
<dbReference type="InterPro" id="IPR053848">
    <property type="entry name" value="IMS_HHH_1"/>
</dbReference>
<feature type="region of interest" description="Disordered" evidence="3">
    <location>
        <begin position="262"/>
        <end position="301"/>
    </location>
</feature>
<dbReference type="InterPro" id="IPR043128">
    <property type="entry name" value="Rev_trsase/Diguanyl_cyclase"/>
</dbReference>
<feature type="coiled-coil region" evidence="2">
    <location>
        <begin position="1525"/>
        <end position="1585"/>
    </location>
</feature>
<keyword evidence="7" id="KW-1185">Reference proteome</keyword>
<dbReference type="PANTHER" id="PTHR45990:SF1">
    <property type="entry name" value="DNA REPAIR PROTEIN REV1"/>
    <property type="match status" value="1"/>
</dbReference>
<feature type="compositionally biased region" description="Pro residues" evidence="3">
    <location>
        <begin position="61"/>
        <end position="74"/>
    </location>
</feature>
<dbReference type="Pfam" id="PF22562">
    <property type="entry name" value="UBA_7"/>
    <property type="match status" value="1"/>
</dbReference>
<gene>
    <name evidence="6" type="ORF">TeGR_g404</name>
</gene>
<dbReference type="Gene3D" id="1.10.150.20">
    <property type="entry name" value="5' to 3' exonuclease, C-terminal subdomain"/>
    <property type="match status" value="1"/>
</dbReference>
<feature type="compositionally biased region" description="Acidic residues" evidence="3">
    <location>
        <begin position="780"/>
        <end position="792"/>
    </location>
</feature>
<feature type="compositionally biased region" description="Pro residues" evidence="3">
    <location>
        <begin position="599"/>
        <end position="612"/>
    </location>
</feature>
<comment type="caution">
    <text evidence="6">The sequence shown here is derived from an EMBL/GenBank/DDBJ whole genome shotgun (WGS) entry which is preliminary data.</text>
</comment>
<dbReference type="InterPro" id="IPR009060">
    <property type="entry name" value="UBA-like_sf"/>
</dbReference>
<feature type="domain" description="UBA" evidence="4">
    <location>
        <begin position="615"/>
        <end position="650"/>
    </location>
</feature>
<dbReference type="SUPFAM" id="SSF56672">
    <property type="entry name" value="DNA/RNA polymerases"/>
    <property type="match status" value="1"/>
</dbReference>
<feature type="coiled-coil region" evidence="2">
    <location>
        <begin position="1145"/>
        <end position="1320"/>
    </location>
</feature>
<accession>A0ABQ6MRB0</accession>
<dbReference type="Gene3D" id="3.40.1170.60">
    <property type="match status" value="1"/>
</dbReference>
<dbReference type="InterPro" id="IPR015940">
    <property type="entry name" value="UBA"/>
</dbReference>
<reference evidence="6 7" key="1">
    <citation type="journal article" date="2023" name="Commun. Biol.">
        <title>Genome analysis of Parmales, the sister group of diatoms, reveals the evolutionary specialization of diatoms from phago-mixotrophs to photoautotrophs.</title>
        <authorList>
            <person name="Ban H."/>
            <person name="Sato S."/>
            <person name="Yoshikawa S."/>
            <person name="Yamada K."/>
            <person name="Nakamura Y."/>
            <person name="Ichinomiya M."/>
            <person name="Sato N."/>
            <person name="Blanc-Mathieu R."/>
            <person name="Endo H."/>
            <person name="Kuwata A."/>
            <person name="Ogata H."/>
        </authorList>
    </citation>
    <scope>NUCLEOTIDE SEQUENCE [LARGE SCALE GENOMIC DNA]</scope>
</reference>
<keyword evidence="1" id="KW-0237">DNA synthesis</keyword>
<feature type="region of interest" description="Disordered" evidence="3">
    <location>
        <begin position="1998"/>
        <end position="2027"/>
    </location>
</feature>
<evidence type="ECO:0000256" key="2">
    <source>
        <dbReference type="SAM" id="Coils"/>
    </source>
</evidence>
<evidence type="ECO:0000313" key="7">
    <source>
        <dbReference type="Proteomes" id="UP001165060"/>
    </source>
</evidence>
<dbReference type="SMART" id="SM00165">
    <property type="entry name" value="UBA"/>
    <property type="match status" value="1"/>
</dbReference>
<evidence type="ECO:0000259" key="5">
    <source>
        <dbReference type="PROSITE" id="PS50173"/>
    </source>
</evidence>
<dbReference type="Gene3D" id="3.30.70.270">
    <property type="match status" value="1"/>
</dbReference>
<dbReference type="EMBL" id="BRYB01001698">
    <property type="protein sequence ID" value="GMI31509.1"/>
    <property type="molecule type" value="Genomic_DNA"/>
</dbReference>
<keyword evidence="2" id="KW-0175">Coiled coil</keyword>
<feature type="compositionally biased region" description="Low complexity" evidence="3">
    <location>
        <begin position="905"/>
        <end position="929"/>
    </location>
</feature>
<dbReference type="PROSITE" id="PS50173">
    <property type="entry name" value="UMUC"/>
    <property type="match status" value="1"/>
</dbReference>
<sequence>LPPPLSPPQLAKSRRFYVKPSWLEACVEAGKRVAEGPHLIDQAKHDRSAVSVASLFASPPARAPSPPRPAPSRAPPGRKGRVIGNTADCLAEYFANSRLHFIGSHRRGHGGSGGVASAASGWGGTVAAVATQAGAAAPAAAAPATATTTSYILHVDLDSFFASVALRDNPQYKDCPVAISGGSGSSGEIATCNYKAREFGIRKGSHLEAARRLCPDLVVLKYDFDAYEKVSEVLEAALAGNGAQYEQVSCDEGYVLVHLEGSAGAPHPRTSQSSGRSQDLSLDEEDEIEPALPPEDLPDVTNPDHAQTLSALATTIRDEILEGTDGCTASVGIARNKLLAKLCTDMAKPNRGNCGHFVCTDYRSLLGPMGVREIHGIGRSSARKLAEVGVQTVSDVWGLGAGGQQKIMGALGANLGKTIYKYCQGIDRRSVEVKARKSIGAQCSTLVRFTGDSGDWHKYVDEKHRFDPAAFPYGPRDMIVGLAEEVSRRMQDAGGLRGQQVSIRLWISKDISQETGKHLGHGRCHNKHLSSSKLLRPMCDAETIGEHAWRLYCTAGYDKKVVRGIGIMIGCLETGGEEEEVVDGGMERFLSKPRETPAKRPPSPEPAAPAAPPQNVSDSRVSQLVEMGFSAAAAARALRASGNDLGAALSGTVLYDTGEEEGGGEEELSQGEAFEFPHEDNVSEKLFDSWDPYVQKKYQEALARRKKQFSPAKSTTSSRSSLAGVFLPGAGKASVKTGGKRKLAQGGRGGWGGGGGKRKTPPSSPPQRQKTPPSTPPPVQEEEEEEREEEISLEEARPNLIAWLLEHYGSGQAPPPPEEKELAEELVFACVAGRRIHDLEQYLKIFKRLCSDAAWVGALLDGVDSRLAAMKMRPLDRTDLWSSTPVPTSSNPTSTSSPPPPASTPTPASTSKQSSAQSSRKRSVSSGTPLKSLLMGMRRASISLTSPPPVATLEDDYDPDFPPILPSQPPALTAIDSSSTATDDHDDDVEYVAKIFSKNIAGNLSDDESSASESESDHHAAAEATFMPSLPISPTLLDPSTPSPAVTLSSSVLPFSQVASRTAVVDEMNLTFSILRAVILIQSRYRAFSCSKRLVVLSLERRRTSGAVSFQTAFRRFSARRRTSALKAVVFAERERVAGAVAKAVSAYEERTRSLGAAKAKLEKEKEALENRVKTAEQARGEVESTTESLSQVKARLETELAEQNAKYESRIVSLKEKWDEDLRIGQEKYDELKESMEESYESRIESLKEKWEEDLRVGREKYDRLEENMAETKEAHLAEKLDDSRALGDELRKSQEDALERERDAVRRVKAEYEEKMHAASAAYFDEKVTESQQVNGDVARATAAVEGVKREQAEALLAFEREKLVLLEQLNKAELAREETRAHYDSVTKALNEQVEKQSAALAAEKSALSGSHAEQLSKLQQANLTAVHQLDEERQSRQLAISAAENASQMALMKMEEEMRVKVGLAESKAREEKFLKEEAVRAMEMATAKAEEQAHALFDERMKAVQETHDLETSQMIKTWEARLESANVKANRHVAKIERESNLRVMDKNREMEIRHNEEMERLAKEKDDLIEQLKFDYEKNMSQLRFEHGEDLLKVQRQSELGLSLQKNESRLQFERTLNELKEDCNDQVQNIRKILVGEQKNFEEGMATCKREADIKVREAENRAERERIAIEEKWSRELYMSENAGVTKLESATKALKSAYEDRIGALQSLVQIKDEQLNRSGVVLGDDGEIAGNSYGSYNDEQLIGGDGEGGGGGGETDEFGVSLFGGGVTGADSWLHMNSVEIESMAHDHMNKIEAKSRDHVSMIESLLQRRGGTEGGREERSVSVAPRVLATHKMGASAVYRMFARFMKGKRAEYFDHLKRATYERNVVKAILKRVCTRRGKMMVLMAWYSWLNATRQRKVVEIEGKGRRLEKQLTSQIDNQYSDFVAKIETIQRENELIHARVAAKTAVDANNIMGQLREELSRVNEELGEVKMGKLEMERKLRRVEETQRNLSPEQVQVRTPDTSSTAPPRRSTF</sequence>
<protein>
    <submittedName>
        <fullName evidence="6">Uncharacterized protein</fullName>
    </submittedName>
</protein>
<dbReference type="SUPFAM" id="SSF46934">
    <property type="entry name" value="UBA-like"/>
    <property type="match status" value="1"/>
</dbReference>
<name>A0ABQ6MRB0_9STRA</name>
<feature type="non-terminal residue" evidence="6">
    <location>
        <position position="1"/>
    </location>
</feature>
<feature type="compositionally biased region" description="Polar residues" evidence="3">
    <location>
        <begin position="2002"/>
        <end position="2027"/>
    </location>
</feature>
<dbReference type="Pfam" id="PF00817">
    <property type="entry name" value="IMS"/>
    <property type="match status" value="1"/>
</dbReference>
<evidence type="ECO:0000313" key="6">
    <source>
        <dbReference type="EMBL" id="GMI31509.1"/>
    </source>
</evidence>
<organism evidence="6 7">
    <name type="scientific">Tetraparma gracilis</name>
    <dbReference type="NCBI Taxonomy" id="2962635"/>
    <lineage>
        <taxon>Eukaryota</taxon>
        <taxon>Sar</taxon>
        <taxon>Stramenopiles</taxon>
        <taxon>Ochrophyta</taxon>
        <taxon>Bolidophyceae</taxon>
        <taxon>Parmales</taxon>
        <taxon>Triparmaceae</taxon>
        <taxon>Tetraparma</taxon>
    </lineage>
</organism>
<evidence type="ECO:0000256" key="1">
    <source>
        <dbReference type="ARBA" id="ARBA00022634"/>
    </source>
</evidence>
<feature type="coiled-coil region" evidence="2">
    <location>
        <begin position="1617"/>
        <end position="1677"/>
    </location>
</feature>
<dbReference type="InterPro" id="IPR036775">
    <property type="entry name" value="DNA_pol_Y-fam_lit_finger_sf"/>
</dbReference>
<feature type="region of interest" description="Disordered" evidence="3">
    <location>
        <begin position="704"/>
        <end position="792"/>
    </location>
</feature>
<dbReference type="PROSITE" id="PS50030">
    <property type="entry name" value="UBA"/>
    <property type="match status" value="1"/>
</dbReference>
<dbReference type="PANTHER" id="PTHR45990">
    <property type="entry name" value="DNA REPAIR PROTEIN REV1"/>
    <property type="match status" value="1"/>
</dbReference>
<evidence type="ECO:0000256" key="3">
    <source>
        <dbReference type="SAM" id="MobiDB-lite"/>
    </source>
</evidence>
<feature type="compositionally biased region" description="Polar residues" evidence="3">
    <location>
        <begin position="269"/>
        <end position="280"/>
    </location>
</feature>
<feature type="compositionally biased region" description="Low complexity" evidence="3">
    <location>
        <begin position="882"/>
        <end position="896"/>
    </location>
</feature>
<feature type="region of interest" description="Disordered" evidence="3">
    <location>
        <begin position="57"/>
        <end position="81"/>
    </location>
</feature>